<accession>A0AA36GI09</accession>
<keyword evidence="3" id="KW-1185">Reference proteome</keyword>
<gene>
    <name evidence="2" type="ORF">CYNAS_LOCUS5454</name>
</gene>
<dbReference type="Proteomes" id="UP001176961">
    <property type="component" value="Unassembled WGS sequence"/>
</dbReference>
<feature type="compositionally biased region" description="Basic and acidic residues" evidence="1">
    <location>
        <begin position="220"/>
        <end position="244"/>
    </location>
</feature>
<evidence type="ECO:0000313" key="2">
    <source>
        <dbReference type="EMBL" id="CAJ0593471.1"/>
    </source>
</evidence>
<protein>
    <submittedName>
        <fullName evidence="2">Uncharacterized protein</fullName>
    </submittedName>
</protein>
<proteinExistence type="predicted"/>
<reference evidence="2" key="1">
    <citation type="submission" date="2023-07" db="EMBL/GenBank/DDBJ databases">
        <authorList>
            <consortium name="CYATHOMIX"/>
        </authorList>
    </citation>
    <scope>NUCLEOTIDE SEQUENCE</scope>
    <source>
        <strain evidence="2">N/A</strain>
    </source>
</reference>
<name>A0AA36GI09_CYLNA</name>
<evidence type="ECO:0000313" key="3">
    <source>
        <dbReference type="Proteomes" id="UP001176961"/>
    </source>
</evidence>
<sequence length="258" mass="29982">MASAEDVQKKLAQFQENVNKKALIDWVRITGLPNPRRRKLDRLLEDFTSDILKYTHGSPFSWPVPAGNQGGLLAIRARITYDFWKFFMQDGRKNLYEYNNTNGTDIKISREKTITLEDQERLGLYIRKRIKDEYRRINKKCIEVTLKKSLLKIGDNQPVKPAIAAILLDIDIDQWSGLPLDQLLSEKEKESLQKGEIKRGSLVLPDIQLKKCVHTNQELSVEHSEEKENDEQDRPSTSKKRTSDHDEDEPVQKKRLVQ</sequence>
<dbReference type="AlphaFoldDB" id="A0AA36GI09"/>
<organism evidence="2 3">
    <name type="scientific">Cylicocyclus nassatus</name>
    <name type="common">Nematode worm</name>
    <dbReference type="NCBI Taxonomy" id="53992"/>
    <lineage>
        <taxon>Eukaryota</taxon>
        <taxon>Metazoa</taxon>
        <taxon>Ecdysozoa</taxon>
        <taxon>Nematoda</taxon>
        <taxon>Chromadorea</taxon>
        <taxon>Rhabditida</taxon>
        <taxon>Rhabditina</taxon>
        <taxon>Rhabditomorpha</taxon>
        <taxon>Strongyloidea</taxon>
        <taxon>Strongylidae</taxon>
        <taxon>Cylicocyclus</taxon>
    </lineage>
</organism>
<comment type="caution">
    <text evidence="2">The sequence shown here is derived from an EMBL/GenBank/DDBJ whole genome shotgun (WGS) entry which is preliminary data.</text>
</comment>
<evidence type="ECO:0000256" key="1">
    <source>
        <dbReference type="SAM" id="MobiDB-lite"/>
    </source>
</evidence>
<feature type="region of interest" description="Disordered" evidence="1">
    <location>
        <begin position="217"/>
        <end position="258"/>
    </location>
</feature>
<dbReference type="EMBL" id="CATQJL010000112">
    <property type="protein sequence ID" value="CAJ0593471.1"/>
    <property type="molecule type" value="Genomic_DNA"/>
</dbReference>